<comment type="caution">
    <text evidence="2">The sequence shown here is derived from an EMBL/GenBank/DDBJ whole genome shotgun (WGS) entry which is preliminary data.</text>
</comment>
<gene>
    <name evidence="2" type="ORF">IV203_012619</name>
</gene>
<proteinExistence type="predicted"/>
<feature type="region of interest" description="Disordered" evidence="1">
    <location>
        <begin position="39"/>
        <end position="96"/>
    </location>
</feature>
<feature type="compositionally biased region" description="Low complexity" evidence="1">
    <location>
        <begin position="52"/>
        <end position="65"/>
    </location>
</feature>
<evidence type="ECO:0000256" key="1">
    <source>
        <dbReference type="SAM" id="MobiDB-lite"/>
    </source>
</evidence>
<evidence type="ECO:0000313" key="2">
    <source>
        <dbReference type="EMBL" id="KAG7350022.1"/>
    </source>
</evidence>
<accession>A0A9K3PJG7</accession>
<dbReference type="AlphaFoldDB" id="A0A9K3PJG7"/>
<dbReference type="Proteomes" id="UP000693970">
    <property type="component" value="Unassembled WGS sequence"/>
</dbReference>
<evidence type="ECO:0000313" key="3">
    <source>
        <dbReference type="Proteomes" id="UP000693970"/>
    </source>
</evidence>
<dbReference type="EMBL" id="JAGRRH010000019">
    <property type="protein sequence ID" value="KAG7350022.1"/>
    <property type="molecule type" value="Genomic_DNA"/>
</dbReference>
<protein>
    <submittedName>
        <fullName evidence="2">Uncharacterized protein</fullName>
    </submittedName>
</protein>
<organism evidence="2 3">
    <name type="scientific">Nitzschia inconspicua</name>
    <dbReference type="NCBI Taxonomy" id="303405"/>
    <lineage>
        <taxon>Eukaryota</taxon>
        <taxon>Sar</taxon>
        <taxon>Stramenopiles</taxon>
        <taxon>Ochrophyta</taxon>
        <taxon>Bacillariophyta</taxon>
        <taxon>Bacillariophyceae</taxon>
        <taxon>Bacillariophycidae</taxon>
        <taxon>Bacillariales</taxon>
        <taxon>Bacillariaceae</taxon>
        <taxon>Nitzschia</taxon>
    </lineage>
</organism>
<reference evidence="2" key="1">
    <citation type="journal article" date="2021" name="Sci. Rep.">
        <title>Diploid genomic architecture of Nitzschia inconspicua, an elite biomass production diatom.</title>
        <authorList>
            <person name="Oliver A."/>
            <person name="Podell S."/>
            <person name="Pinowska A."/>
            <person name="Traller J.C."/>
            <person name="Smith S.R."/>
            <person name="McClure R."/>
            <person name="Beliaev A."/>
            <person name="Bohutskyi P."/>
            <person name="Hill E.A."/>
            <person name="Rabines A."/>
            <person name="Zheng H."/>
            <person name="Allen L.Z."/>
            <person name="Kuo A."/>
            <person name="Grigoriev I.V."/>
            <person name="Allen A.E."/>
            <person name="Hazlebeck D."/>
            <person name="Allen E.E."/>
        </authorList>
    </citation>
    <scope>NUCLEOTIDE SEQUENCE</scope>
    <source>
        <strain evidence="2">Hildebrandi</strain>
    </source>
</reference>
<sequence length="96" mass="11578">MLWGHSIQRGEYKRFLIFKKDGTFRSVWERFVKHKLGITWPDPRRSAGATSNNNNNKNKNGNNRNEQLQTVRQQLAEKMKRQQQQRNTDNKRIRRP</sequence>
<name>A0A9K3PJG7_9STRA</name>
<reference evidence="2" key="2">
    <citation type="submission" date="2021-04" db="EMBL/GenBank/DDBJ databases">
        <authorList>
            <person name="Podell S."/>
        </authorList>
    </citation>
    <scope>NUCLEOTIDE SEQUENCE</scope>
    <source>
        <strain evidence="2">Hildebrandi</strain>
    </source>
</reference>
<keyword evidence="3" id="KW-1185">Reference proteome</keyword>